<dbReference type="KEGG" id="euz:DVS28_a2163"/>
<dbReference type="InterPro" id="IPR021857">
    <property type="entry name" value="DUF3467"/>
</dbReference>
<organism evidence="2 3">
    <name type="scientific">Euzebya pacifica</name>
    <dbReference type="NCBI Taxonomy" id="1608957"/>
    <lineage>
        <taxon>Bacteria</taxon>
        <taxon>Bacillati</taxon>
        <taxon>Actinomycetota</taxon>
        <taxon>Nitriliruptoria</taxon>
        <taxon>Euzebyales</taxon>
    </lineage>
</organism>
<name>A0A346XX99_9ACTN</name>
<evidence type="ECO:0000313" key="2">
    <source>
        <dbReference type="EMBL" id="AXV06846.1"/>
    </source>
</evidence>
<accession>A0A346XX99</accession>
<dbReference type="EMBL" id="CP031165">
    <property type="protein sequence ID" value="AXV06846.1"/>
    <property type="molecule type" value="Genomic_DNA"/>
</dbReference>
<evidence type="ECO:0000256" key="1">
    <source>
        <dbReference type="SAM" id="MobiDB-lite"/>
    </source>
</evidence>
<gene>
    <name evidence="2" type="ORF">DVS28_a2163</name>
</gene>
<proteinExistence type="predicted"/>
<evidence type="ECO:0000313" key="3">
    <source>
        <dbReference type="Proteomes" id="UP000264006"/>
    </source>
</evidence>
<sequence>MLAMSDTDPQQPQPPQQPRVNIKVDDDERFGTYANFLVVSHSAHEFTLDFCQIMPGGEPGKVQAEVVSRVKIAPTMVGKVIRALNTNMTGYEDKFGMVAEIG</sequence>
<dbReference type="OrthoDB" id="9813817at2"/>
<keyword evidence="3" id="KW-1185">Reference proteome</keyword>
<dbReference type="Pfam" id="PF11950">
    <property type="entry name" value="DUF3467"/>
    <property type="match status" value="1"/>
</dbReference>
<evidence type="ECO:0008006" key="4">
    <source>
        <dbReference type="Google" id="ProtNLM"/>
    </source>
</evidence>
<feature type="region of interest" description="Disordered" evidence="1">
    <location>
        <begin position="1"/>
        <end position="21"/>
    </location>
</feature>
<dbReference type="AlphaFoldDB" id="A0A346XX99"/>
<dbReference type="Proteomes" id="UP000264006">
    <property type="component" value="Chromosome"/>
</dbReference>
<protein>
    <recommendedName>
        <fullName evidence="4">DUF3467 domain-containing protein</fullName>
    </recommendedName>
</protein>
<reference evidence="2 3" key="1">
    <citation type="submission" date="2018-09" db="EMBL/GenBank/DDBJ databases">
        <title>Complete genome sequence of Euzebya sp. DY32-46 isolated from seawater of Pacific Ocean.</title>
        <authorList>
            <person name="Xu L."/>
            <person name="Wu Y.-H."/>
            <person name="Xu X.-W."/>
        </authorList>
    </citation>
    <scope>NUCLEOTIDE SEQUENCE [LARGE SCALE GENOMIC DNA]</scope>
    <source>
        <strain evidence="2 3">DY32-46</strain>
    </source>
</reference>